<keyword evidence="4" id="KW-0449">Lipoprotein</keyword>
<dbReference type="PANTHER" id="PTHR30203">
    <property type="entry name" value="OUTER MEMBRANE CATION EFFLUX PROTEIN"/>
    <property type="match status" value="1"/>
</dbReference>
<feature type="signal peptide" evidence="4">
    <location>
        <begin position="1"/>
        <end position="20"/>
    </location>
</feature>
<dbReference type="SUPFAM" id="SSF56954">
    <property type="entry name" value="Outer membrane efflux proteins (OEP)"/>
    <property type="match status" value="1"/>
</dbReference>
<protein>
    <submittedName>
        <fullName evidence="5">RND transporter</fullName>
    </submittedName>
</protein>
<keyword evidence="4" id="KW-0732">Signal</keyword>
<dbReference type="RefSeq" id="WP_106672882.1">
    <property type="nucleotide sequence ID" value="NZ_BMFE01000002.1"/>
</dbReference>
<sequence>MTSRLFTLVPVLLMAGCATFTPDPVSLPVTPAEHWQQAAQPGTAVDAHWWQAFNDAELNRLIDRALKANPSLAATAEAVIQADLQLRSAGAALLPSIAASVSSGRQASRASGENMATGGSTSAGLSVDYELDLWGRLSASEGAALANFQATRFDYDTARITLVASVASTWFEWLELQQRVDVANKNLKLGERTLALVDARYRNGVASRAELARQQTSVLSLRNAVPPLEYQARQRLAVLQVLTGELPFAGEQPVADITAVSIPQINPEAPADLVTRRPDLAAHEARLIAASADIEQARAALLPSVSLSAAARLSADGFLSLADPVRSVSGLLSLSQVLFDGGQRRNTVAISESRQVALLENYRGSLLAAFQEVGDALDREALYQEQEGRLQEILTRAEETLRLTEVRYREGADELLTLLESQRNVFDVRQQLSQARLNRLIAAVDLYKALGGGWDRDSESETLVIAQARE</sequence>
<keyword evidence="2 4" id="KW-1134">Transmembrane beta strand</keyword>
<dbReference type="Proteomes" id="UP000238385">
    <property type="component" value="Unassembled WGS sequence"/>
</dbReference>
<dbReference type="GO" id="GO:0015562">
    <property type="term" value="F:efflux transmembrane transporter activity"/>
    <property type="evidence" value="ECO:0007669"/>
    <property type="project" value="InterPro"/>
</dbReference>
<dbReference type="NCBIfam" id="TIGR01845">
    <property type="entry name" value="outer_NodT"/>
    <property type="match status" value="1"/>
</dbReference>
<evidence type="ECO:0000313" key="5">
    <source>
        <dbReference type="EMBL" id="PSF06251.1"/>
    </source>
</evidence>
<evidence type="ECO:0000313" key="6">
    <source>
        <dbReference type="Proteomes" id="UP000238385"/>
    </source>
</evidence>
<evidence type="ECO:0000256" key="3">
    <source>
        <dbReference type="ARBA" id="ARBA00023237"/>
    </source>
</evidence>
<dbReference type="OrthoDB" id="9770517at2"/>
<keyword evidence="4" id="KW-0472">Membrane</keyword>
<evidence type="ECO:0000256" key="1">
    <source>
        <dbReference type="ARBA" id="ARBA00007613"/>
    </source>
</evidence>
<keyword evidence="3" id="KW-0998">Cell outer membrane</keyword>
<dbReference type="Pfam" id="PF02321">
    <property type="entry name" value="OEP"/>
    <property type="match status" value="2"/>
</dbReference>
<keyword evidence="6" id="KW-1185">Reference proteome</keyword>
<dbReference type="EMBL" id="PXNN01000017">
    <property type="protein sequence ID" value="PSF06251.1"/>
    <property type="molecule type" value="Genomic_DNA"/>
</dbReference>
<keyword evidence="4" id="KW-0812">Transmembrane</keyword>
<dbReference type="Gene3D" id="1.20.1600.10">
    <property type="entry name" value="Outer membrane efflux proteins (OEP)"/>
    <property type="match status" value="1"/>
</dbReference>
<dbReference type="Gene3D" id="2.20.200.10">
    <property type="entry name" value="Outer membrane efflux proteins (OEP)"/>
    <property type="match status" value="1"/>
</dbReference>
<name>A0A2T1K7X3_9GAMM</name>
<reference evidence="5 6" key="1">
    <citation type="submission" date="2018-03" db="EMBL/GenBank/DDBJ databases">
        <title>Marinobacter brunus sp. nov., a marine bacterium of Gamma-proteobacteria isolated from the surface seawater of the South China Sea.</title>
        <authorList>
            <person name="Cheng H."/>
            <person name="Wu Y.-H."/>
            <person name="Xamxidin M."/>
            <person name="Xu X.-W."/>
        </authorList>
    </citation>
    <scope>NUCLEOTIDE SEQUENCE [LARGE SCALE GENOMIC DNA]</scope>
    <source>
        <strain evidence="5 6">JCM 30472</strain>
    </source>
</reference>
<dbReference type="PANTHER" id="PTHR30203:SF33">
    <property type="entry name" value="BLR4455 PROTEIN"/>
    <property type="match status" value="1"/>
</dbReference>
<proteinExistence type="inferred from homology"/>
<evidence type="ECO:0000256" key="2">
    <source>
        <dbReference type="ARBA" id="ARBA00022452"/>
    </source>
</evidence>
<evidence type="ECO:0000256" key="4">
    <source>
        <dbReference type="RuleBase" id="RU362097"/>
    </source>
</evidence>
<keyword evidence="4" id="KW-0564">Palmitate</keyword>
<dbReference type="PROSITE" id="PS51257">
    <property type="entry name" value="PROKAR_LIPOPROTEIN"/>
    <property type="match status" value="1"/>
</dbReference>
<comment type="caution">
    <text evidence="5">The sequence shown here is derived from an EMBL/GenBank/DDBJ whole genome shotgun (WGS) entry which is preliminary data.</text>
</comment>
<dbReference type="AlphaFoldDB" id="A0A2T1K7X3"/>
<dbReference type="GO" id="GO:0009279">
    <property type="term" value="C:cell outer membrane"/>
    <property type="evidence" value="ECO:0007669"/>
    <property type="project" value="UniProtKB-SubCell"/>
</dbReference>
<comment type="subcellular location">
    <subcellularLocation>
        <location evidence="4">Cell outer membrane</location>
        <topology evidence="4">Lipid-anchor</topology>
    </subcellularLocation>
</comment>
<feature type="chain" id="PRO_5015367731" evidence="4">
    <location>
        <begin position="21"/>
        <end position="470"/>
    </location>
</feature>
<dbReference type="InterPro" id="IPR010131">
    <property type="entry name" value="MdtP/NodT-like"/>
</dbReference>
<comment type="similarity">
    <text evidence="1 4">Belongs to the outer membrane factor (OMF) (TC 1.B.17) family.</text>
</comment>
<dbReference type="InterPro" id="IPR003423">
    <property type="entry name" value="OMP_efflux"/>
</dbReference>
<organism evidence="5 6">
    <name type="scientific">Marinobacter halophilus</name>
    <dbReference type="NCBI Taxonomy" id="1323740"/>
    <lineage>
        <taxon>Bacteria</taxon>
        <taxon>Pseudomonadati</taxon>
        <taxon>Pseudomonadota</taxon>
        <taxon>Gammaproteobacteria</taxon>
        <taxon>Pseudomonadales</taxon>
        <taxon>Marinobacteraceae</taxon>
        <taxon>Marinobacter</taxon>
    </lineage>
</organism>
<gene>
    <name evidence="5" type="ORF">C7H08_14070</name>
</gene>
<accession>A0A2T1K7X3</accession>